<dbReference type="NCBIfam" id="TIGR01511">
    <property type="entry name" value="ATPase-IB1_Cu"/>
    <property type="match status" value="1"/>
</dbReference>
<sequence length="718" mass="75693">MQEHPLNATPLCDHCRLPVGRLAHPRTLNGTDHWFCCYGCCLAYQVHQGSTEEPEAAQWLIRLGVGAFLAMNIMLFSLLLYADAFSASDPRVSALVPWLLWALATPLLVVLGGPFLQGAWRAGRAGRMTADTLVSVGILAAYLYSGWRVLQGSDQVYFDTVAMVLILFTLGRYLEARGRLQAMRSLAPMLAAERAEVRVSTPIGESVRTVDRIRPGDVVVIEPGECIAVDGEVISGWSECDESIVSGQPELQPKTPGDAVHAGSLNGSGRLRVRASVFGNQTRWIRISRLVREALGRKSLLGETVDRVAGYFLPLVLTLAVATFLFWASRSGLDTALLASLSVLVVACPCALGLAGPLASSLGIGCAAQRGVLIRGAGVLERLGRLRGIAFDKTGTLTLGKPRVMALRVHDCNETRLLSIASSLSLGSKHPAARAVVTHAAALEIRADAAEGIRVRPGAGAIGRVGSVEAAIGSRALMVSLGWFLPTALDAIDARNGWTRVYVGWDGRVHGCLALADTPRPEAAGVVSELRARGLDLLLLSGDGPTPVERLAKRLDIPRWHAGLDPEGKAAFIRDWMRQCGSVAMVGDGLNDGPVLAAASVGIAVGGGTDLAKESADLVLPDDGLAMLPWVLDLAREVRRSIRANLVWAFGYNAAALSLAAAGLLQPVLAAALMAGSSLVIVARTLHGRSGAEVAAESPGASRATGTARVSRASGARI</sequence>
<dbReference type="InterPro" id="IPR027256">
    <property type="entry name" value="P-typ_ATPase_IB"/>
</dbReference>
<dbReference type="InterPro" id="IPR001757">
    <property type="entry name" value="P_typ_ATPase"/>
</dbReference>
<dbReference type="PANTHER" id="PTHR43520">
    <property type="entry name" value="ATP7, ISOFORM B"/>
    <property type="match status" value="1"/>
</dbReference>
<dbReference type="InterPro" id="IPR023214">
    <property type="entry name" value="HAD_sf"/>
</dbReference>
<evidence type="ECO:0000256" key="13">
    <source>
        <dbReference type="ARBA" id="ARBA00023065"/>
    </source>
</evidence>
<dbReference type="GO" id="GO:0055070">
    <property type="term" value="P:copper ion homeostasis"/>
    <property type="evidence" value="ECO:0007669"/>
    <property type="project" value="TreeGrafter"/>
</dbReference>
<dbReference type="Gene3D" id="3.40.50.1000">
    <property type="entry name" value="HAD superfamily/HAD-like"/>
    <property type="match status" value="1"/>
</dbReference>
<keyword evidence="8 15" id="KW-0547">Nucleotide-binding</keyword>
<dbReference type="RefSeq" id="WP_093037568.1">
    <property type="nucleotide sequence ID" value="NZ_FNNZ01000033.1"/>
</dbReference>
<evidence type="ECO:0000256" key="6">
    <source>
        <dbReference type="ARBA" id="ARBA00022692"/>
    </source>
</evidence>
<dbReference type="PROSITE" id="PS00154">
    <property type="entry name" value="ATPASE_E1_E2"/>
    <property type="match status" value="1"/>
</dbReference>
<keyword evidence="3" id="KW-0813">Transport</keyword>
<dbReference type="Gene3D" id="3.40.1110.10">
    <property type="entry name" value="Calcium-transporting ATPase, cytoplasmic domain N"/>
    <property type="match status" value="1"/>
</dbReference>
<gene>
    <name evidence="17" type="ORF">SAMN05421783_13327</name>
</gene>
<evidence type="ECO:0000256" key="1">
    <source>
        <dbReference type="ARBA" id="ARBA00004651"/>
    </source>
</evidence>
<keyword evidence="14 15" id="KW-0472">Membrane</keyword>
<dbReference type="GO" id="GO:0016887">
    <property type="term" value="F:ATP hydrolysis activity"/>
    <property type="evidence" value="ECO:0007669"/>
    <property type="project" value="InterPro"/>
</dbReference>
<dbReference type="Pfam" id="PF00122">
    <property type="entry name" value="E1-E2_ATPase"/>
    <property type="match status" value="1"/>
</dbReference>
<feature type="transmembrane region" description="Helical" evidence="15">
    <location>
        <begin position="128"/>
        <end position="144"/>
    </location>
</feature>
<dbReference type="Pfam" id="PF00702">
    <property type="entry name" value="Hydrolase"/>
    <property type="match status" value="1"/>
</dbReference>
<evidence type="ECO:0000256" key="12">
    <source>
        <dbReference type="ARBA" id="ARBA00022989"/>
    </source>
</evidence>
<dbReference type="InterPro" id="IPR018303">
    <property type="entry name" value="ATPase_P-typ_P_site"/>
</dbReference>
<keyword evidence="13" id="KW-0406">Ion transport</keyword>
<dbReference type="GO" id="GO:0043682">
    <property type="term" value="F:P-type divalent copper transporter activity"/>
    <property type="evidence" value="ECO:0007669"/>
    <property type="project" value="TreeGrafter"/>
</dbReference>
<feature type="transmembrane region" description="Helical" evidence="15">
    <location>
        <begin position="335"/>
        <end position="355"/>
    </location>
</feature>
<keyword evidence="4 15" id="KW-1003">Cell membrane</keyword>
<keyword evidence="12 15" id="KW-1133">Transmembrane helix</keyword>
<feature type="transmembrane region" description="Helical" evidence="15">
    <location>
        <begin position="156"/>
        <end position="174"/>
    </location>
</feature>
<dbReference type="PANTHER" id="PTHR43520:SF5">
    <property type="entry name" value="CATION-TRANSPORTING P-TYPE ATPASE-RELATED"/>
    <property type="match status" value="1"/>
</dbReference>
<accession>A0A1H3CE84</accession>
<reference evidence="18" key="1">
    <citation type="submission" date="2016-10" db="EMBL/GenBank/DDBJ databases">
        <authorList>
            <person name="Varghese N."/>
            <person name="Submissions S."/>
        </authorList>
    </citation>
    <scope>NUCLEOTIDE SEQUENCE [LARGE SCALE GENOMIC DNA]</scope>
    <source>
        <strain evidence="18">DSM 217</strain>
    </source>
</reference>
<feature type="transmembrane region" description="Helical" evidence="15">
    <location>
        <begin position="644"/>
        <end position="662"/>
    </location>
</feature>
<dbReference type="SUPFAM" id="SSF56784">
    <property type="entry name" value="HAD-like"/>
    <property type="match status" value="1"/>
</dbReference>
<comment type="subcellular location">
    <subcellularLocation>
        <location evidence="1">Cell membrane</location>
        <topology evidence="1">Multi-pass membrane protein</topology>
    </subcellularLocation>
</comment>
<evidence type="ECO:0000313" key="18">
    <source>
        <dbReference type="Proteomes" id="UP000198816"/>
    </source>
</evidence>
<evidence type="ECO:0000256" key="2">
    <source>
        <dbReference type="ARBA" id="ARBA00006024"/>
    </source>
</evidence>
<evidence type="ECO:0000256" key="10">
    <source>
        <dbReference type="ARBA" id="ARBA00022842"/>
    </source>
</evidence>
<evidence type="ECO:0000256" key="11">
    <source>
        <dbReference type="ARBA" id="ARBA00022967"/>
    </source>
</evidence>
<evidence type="ECO:0000256" key="8">
    <source>
        <dbReference type="ARBA" id="ARBA00022741"/>
    </source>
</evidence>
<keyword evidence="10" id="KW-0460">Magnesium</keyword>
<dbReference type="InterPro" id="IPR023298">
    <property type="entry name" value="ATPase_P-typ_TM_dom_sf"/>
</dbReference>
<evidence type="ECO:0000259" key="16">
    <source>
        <dbReference type="Pfam" id="PF00122"/>
    </source>
</evidence>
<feature type="transmembrane region" description="Helical" evidence="15">
    <location>
        <begin position="59"/>
        <end position="82"/>
    </location>
</feature>
<dbReference type="Proteomes" id="UP000198816">
    <property type="component" value="Unassembled WGS sequence"/>
</dbReference>
<feature type="transmembrane region" description="Helical" evidence="15">
    <location>
        <begin position="94"/>
        <end position="116"/>
    </location>
</feature>
<dbReference type="PRINTS" id="PR00119">
    <property type="entry name" value="CATATPASE"/>
</dbReference>
<evidence type="ECO:0000256" key="5">
    <source>
        <dbReference type="ARBA" id="ARBA00022553"/>
    </source>
</evidence>
<dbReference type="SUPFAM" id="SSF81665">
    <property type="entry name" value="Calcium ATPase, transmembrane domain M"/>
    <property type="match status" value="1"/>
</dbReference>
<feature type="transmembrane region" description="Helical" evidence="15">
    <location>
        <begin position="308"/>
        <end position="329"/>
    </location>
</feature>
<proteinExistence type="inferred from homology"/>
<keyword evidence="6 15" id="KW-0812">Transmembrane</keyword>
<organism evidence="17 18">
    <name type="scientific">Thiocapsa roseopersicina</name>
    <dbReference type="NCBI Taxonomy" id="1058"/>
    <lineage>
        <taxon>Bacteria</taxon>
        <taxon>Pseudomonadati</taxon>
        <taxon>Pseudomonadota</taxon>
        <taxon>Gammaproteobacteria</taxon>
        <taxon>Chromatiales</taxon>
        <taxon>Chromatiaceae</taxon>
        <taxon>Thiocapsa</taxon>
    </lineage>
</organism>
<dbReference type="AlphaFoldDB" id="A0A1H3CE84"/>
<evidence type="ECO:0000313" key="17">
    <source>
        <dbReference type="EMBL" id="SDX52426.1"/>
    </source>
</evidence>
<dbReference type="NCBIfam" id="TIGR01494">
    <property type="entry name" value="ATPase_P-type"/>
    <property type="match status" value="1"/>
</dbReference>
<keyword evidence="9 15" id="KW-0067">ATP-binding</keyword>
<evidence type="ECO:0000256" key="14">
    <source>
        <dbReference type="ARBA" id="ARBA00023136"/>
    </source>
</evidence>
<dbReference type="GO" id="GO:0005886">
    <property type="term" value="C:plasma membrane"/>
    <property type="evidence" value="ECO:0007669"/>
    <property type="project" value="UniProtKB-SubCell"/>
</dbReference>
<dbReference type="EMBL" id="FNNZ01000033">
    <property type="protein sequence ID" value="SDX52426.1"/>
    <property type="molecule type" value="Genomic_DNA"/>
</dbReference>
<feature type="domain" description="P-type ATPase A" evidence="16">
    <location>
        <begin position="208"/>
        <end position="291"/>
    </location>
</feature>
<evidence type="ECO:0000256" key="15">
    <source>
        <dbReference type="RuleBase" id="RU362081"/>
    </source>
</evidence>
<protein>
    <submittedName>
        <fullName evidence="17">Cu2+-exporting ATPase</fullName>
    </submittedName>
</protein>
<dbReference type="NCBIfam" id="TIGR01525">
    <property type="entry name" value="ATPase-IB_hvy"/>
    <property type="match status" value="1"/>
</dbReference>
<keyword evidence="18" id="KW-1185">Reference proteome</keyword>
<keyword evidence="5" id="KW-0597">Phosphoprotein</keyword>
<comment type="similarity">
    <text evidence="2 15">Belongs to the cation transport ATPase (P-type) (TC 3.A.3) family. Type IB subfamily.</text>
</comment>
<dbReference type="OrthoDB" id="9814270at2"/>
<dbReference type="GO" id="GO:0005507">
    <property type="term" value="F:copper ion binding"/>
    <property type="evidence" value="ECO:0007669"/>
    <property type="project" value="TreeGrafter"/>
</dbReference>
<evidence type="ECO:0000256" key="3">
    <source>
        <dbReference type="ARBA" id="ARBA00022448"/>
    </source>
</evidence>
<dbReference type="InterPro" id="IPR008250">
    <property type="entry name" value="ATPase_P-typ_transduc_dom_A_sf"/>
</dbReference>
<keyword evidence="11" id="KW-1278">Translocase</keyword>
<evidence type="ECO:0000256" key="9">
    <source>
        <dbReference type="ARBA" id="ARBA00022840"/>
    </source>
</evidence>
<dbReference type="InterPro" id="IPR023299">
    <property type="entry name" value="ATPase_P-typ_cyto_dom_N"/>
</dbReference>
<evidence type="ECO:0000256" key="4">
    <source>
        <dbReference type="ARBA" id="ARBA00022475"/>
    </source>
</evidence>
<dbReference type="InterPro" id="IPR036412">
    <property type="entry name" value="HAD-like_sf"/>
</dbReference>
<dbReference type="SUPFAM" id="SSF81653">
    <property type="entry name" value="Calcium ATPase, transduction domain A"/>
    <property type="match status" value="1"/>
</dbReference>
<evidence type="ECO:0000256" key="7">
    <source>
        <dbReference type="ARBA" id="ARBA00022723"/>
    </source>
</evidence>
<dbReference type="InterPro" id="IPR059000">
    <property type="entry name" value="ATPase_P-type_domA"/>
</dbReference>
<dbReference type="GO" id="GO:0005524">
    <property type="term" value="F:ATP binding"/>
    <property type="evidence" value="ECO:0007669"/>
    <property type="project" value="UniProtKB-UniRule"/>
</dbReference>
<keyword evidence="7 15" id="KW-0479">Metal-binding</keyword>
<dbReference type="STRING" id="1058.SAMN05421783_13327"/>
<name>A0A1H3CE84_THIRO</name>
<dbReference type="Gene3D" id="2.70.150.10">
    <property type="entry name" value="Calcium-transporting ATPase, cytoplasmic transduction domain A"/>
    <property type="match status" value="1"/>
</dbReference>